<reference evidence="11" key="1">
    <citation type="submission" date="2009-01" db="EMBL/GenBank/DDBJ databases">
        <title>Complete sequence of chromosome Cyanothece sp. PCC 7425.</title>
        <authorList>
            <consortium name="US DOE Joint Genome Institute"/>
            <person name="Lucas S."/>
            <person name="Copeland A."/>
            <person name="Lapidus A."/>
            <person name="Glavina del Rio T."/>
            <person name="Dalin E."/>
            <person name="Tice H."/>
            <person name="Bruce D."/>
            <person name="Goodwin L."/>
            <person name="Pitluck S."/>
            <person name="Sims D."/>
            <person name="Meineke L."/>
            <person name="Brettin T."/>
            <person name="Detter J.C."/>
            <person name="Han C."/>
            <person name="Larimer F."/>
            <person name="Land M."/>
            <person name="Hauser L."/>
            <person name="Kyrpides N."/>
            <person name="Ovchinnikova G."/>
            <person name="Liberton M."/>
            <person name="Stoeckel J."/>
            <person name="Banerjee A."/>
            <person name="Singh A."/>
            <person name="Page L."/>
            <person name="Sato H."/>
            <person name="Zhao L."/>
            <person name="Sherman L."/>
            <person name="Pakrasi H."/>
            <person name="Richardson P."/>
        </authorList>
    </citation>
    <scope>NUCLEOTIDE SEQUENCE</scope>
    <source>
        <strain evidence="11">PCC 7425</strain>
    </source>
</reference>
<dbReference type="GO" id="GO:0016020">
    <property type="term" value="C:membrane"/>
    <property type="evidence" value="ECO:0007669"/>
    <property type="project" value="InterPro"/>
</dbReference>
<organism evidence="11">
    <name type="scientific">Cyanothece sp. (strain PCC 7425 / ATCC 29141)</name>
    <dbReference type="NCBI Taxonomy" id="395961"/>
    <lineage>
        <taxon>Bacteria</taxon>
        <taxon>Bacillati</taxon>
        <taxon>Cyanobacteriota</taxon>
        <taxon>Cyanophyceae</taxon>
        <taxon>Gomontiellales</taxon>
        <taxon>Cyanothecaceae</taxon>
        <taxon>Cyanothece</taxon>
    </lineage>
</organism>
<evidence type="ECO:0000256" key="8">
    <source>
        <dbReference type="ARBA" id="ARBA00023136"/>
    </source>
</evidence>
<evidence type="ECO:0000256" key="4">
    <source>
        <dbReference type="ARBA" id="ARBA00022692"/>
    </source>
</evidence>
<comment type="similarity">
    <text evidence="9">Belongs to the Ca(2+):cation antiporter (CaCA) (TC 2.A.19) family.</text>
</comment>
<dbReference type="eggNOG" id="COG0387">
    <property type="taxonomic scope" value="Bacteria"/>
</dbReference>
<feature type="transmembrane region" description="Helical" evidence="9">
    <location>
        <begin position="314"/>
        <end position="330"/>
    </location>
</feature>
<feature type="domain" description="Sodium/calcium exchanger membrane region" evidence="10">
    <location>
        <begin position="213"/>
        <end position="354"/>
    </location>
</feature>
<evidence type="ECO:0000256" key="5">
    <source>
        <dbReference type="ARBA" id="ARBA00022837"/>
    </source>
</evidence>
<dbReference type="GO" id="GO:0012505">
    <property type="term" value="C:endomembrane system"/>
    <property type="evidence" value="ECO:0007669"/>
    <property type="project" value="UniProtKB-SubCell"/>
</dbReference>
<keyword evidence="4 9" id="KW-0812">Transmembrane</keyword>
<dbReference type="GO" id="GO:0006874">
    <property type="term" value="P:intracellular calcium ion homeostasis"/>
    <property type="evidence" value="ECO:0007669"/>
    <property type="project" value="TreeGrafter"/>
</dbReference>
<dbReference type="HOGENOM" id="CLU_008721_2_2_3"/>
<feature type="transmembrane region" description="Helical" evidence="9">
    <location>
        <begin position="213"/>
        <end position="231"/>
    </location>
</feature>
<keyword evidence="7 9" id="KW-0406">Ion transport</keyword>
<keyword evidence="9" id="KW-0050">Antiport</keyword>
<feature type="transmembrane region" description="Helical" evidence="9">
    <location>
        <begin position="94"/>
        <end position="117"/>
    </location>
</feature>
<keyword evidence="3 9" id="KW-0109">Calcium transport</keyword>
<comment type="function">
    <text evidence="9">Ca(+)/H(+) antiporter that extrudes calcium in exchange for external protons.</text>
</comment>
<proteinExistence type="inferred from homology"/>
<comment type="caution">
    <text evidence="9">Lacks conserved residue(s) required for the propagation of feature annotation.</text>
</comment>
<dbReference type="InterPro" id="IPR004713">
    <property type="entry name" value="CaH_exchang"/>
</dbReference>
<feature type="transmembrane region" description="Helical" evidence="9">
    <location>
        <begin position="161"/>
        <end position="180"/>
    </location>
</feature>
<dbReference type="InterPro" id="IPR004837">
    <property type="entry name" value="NaCa_Exmemb"/>
</dbReference>
<keyword evidence="8 9" id="KW-0472">Membrane</keyword>
<evidence type="ECO:0000259" key="10">
    <source>
        <dbReference type="Pfam" id="PF01699"/>
    </source>
</evidence>
<dbReference type="PANTHER" id="PTHR31503:SF22">
    <property type="entry name" value="VACUOLAR CALCIUM ION TRANSPORTER"/>
    <property type="match status" value="1"/>
</dbReference>
<feature type="transmembrane region" description="Helical" evidence="9">
    <location>
        <begin position="129"/>
        <end position="149"/>
    </location>
</feature>
<feature type="transmembrane region" description="Helical" evidence="9">
    <location>
        <begin position="277"/>
        <end position="302"/>
    </location>
</feature>
<dbReference type="KEGG" id="cyn:Cyan7425_3001"/>
<gene>
    <name evidence="11" type="ordered locus">Cyan7425_3001</name>
</gene>
<dbReference type="EMBL" id="CP001344">
    <property type="protein sequence ID" value="ACL45336.1"/>
    <property type="molecule type" value="Genomic_DNA"/>
</dbReference>
<dbReference type="Gene3D" id="1.20.1420.30">
    <property type="entry name" value="NCX, central ion-binding region"/>
    <property type="match status" value="1"/>
</dbReference>
<evidence type="ECO:0000256" key="6">
    <source>
        <dbReference type="ARBA" id="ARBA00022989"/>
    </source>
</evidence>
<comment type="subcellular location">
    <subcellularLocation>
        <location evidence="1">Endomembrane system</location>
        <topology evidence="1">Multi-pass membrane protein</topology>
    </subcellularLocation>
</comment>
<keyword evidence="6 9" id="KW-1133">Transmembrane helix</keyword>
<keyword evidence="2 9" id="KW-0813">Transport</keyword>
<feature type="transmembrane region" description="Helical" evidence="9">
    <location>
        <begin position="337"/>
        <end position="356"/>
    </location>
</feature>
<protein>
    <recommendedName>
        <fullName evidence="9">Ca(2+)/H(+) antiporter</fullName>
    </recommendedName>
</protein>
<dbReference type="InterPro" id="IPR004798">
    <property type="entry name" value="CAX-like"/>
</dbReference>
<dbReference type="GO" id="GO:0015369">
    <property type="term" value="F:calcium:proton antiporter activity"/>
    <property type="evidence" value="ECO:0007669"/>
    <property type="project" value="UniProtKB-UniRule"/>
</dbReference>
<dbReference type="NCBIfam" id="TIGR00378">
    <property type="entry name" value="cax"/>
    <property type="match status" value="1"/>
</dbReference>
<accession>B8HLX6</accession>
<dbReference type="Pfam" id="PF01699">
    <property type="entry name" value="Na_Ca_ex"/>
    <property type="match status" value="2"/>
</dbReference>
<dbReference type="AlphaFoldDB" id="B8HLX6"/>
<evidence type="ECO:0000256" key="2">
    <source>
        <dbReference type="ARBA" id="ARBA00022448"/>
    </source>
</evidence>
<feature type="transmembrane region" description="Helical" evidence="9">
    <location>
        <begin position="30"/>
        <end position="48"/>
    </location>
</feature>
<sequence>MSMKEKILLGMLAFIPLTIAADWLKFNPLLTFVLSGLAIIPLAAWIANSTEEIAMVIGPTLGGLMNATFGNATEMIVAIVALRSGLVEVVKASLTGSIIANLLLAMGLAITLGGFRFKEQTFQPAVARINSSSLTLAIIVLLTPTAIQLTSPKMDQARIDHFSYAAAILLLAFYGLMLLFSMKTHRHLYLLEESEADVMGEDEGHGVNLKLQIGILLISTLVLVFVSEILVDSLEKAIASVGLTDLFTGVILIPIFGGFVEYITCITFAVKNKMEVAVAVAIGSSLQIALFVAPVLVLAGWVLGQPMNLDFNPFELVAVAMAIVITNSISNDGRSNWLEGVLLLITYAVLGVAFFLHP</sequence>
<evidence type="ECO:0000256" key="7">
    <source>
        <dbReference type="ARBA" id="ARBA00023065"/>
    </source>
</evidence>
<dbReference type="InterPro" id="IPR044880">
    <property type="entry name" value="NCX_ion-bd_dom_sf"/>
</dbReference>
<keyword evidence="5 9" id="KW-0106">Calcium</keyword>
<evidence type="ECO:0000313" key="11">
    <source>
        <dbReference type="EMBL" id="ACL45336.1"/>
    </source>
</evidence>
<evidence type="ECO:0000256" key="1">
    <source>
        <dbReference type="ARBA" id="ARBA00004127"/>
    </source>
</evidence>
<feature type="domain" description="Sodium/calcium exchanger membrane region" evidence="10">
    <location>
        <begin position="29"/>
        <end position="182"/>
    </location>
</feature>
<dbReference type="OrthoDB" id="9776105at2"/>
<dbReference type="PANTHER" id="PTHR31503">
    <property type="entry name" value="VACUOLAR CALCIUM ION TRANSPORTER"/>
    <property type="match status" value="1"/>
</dbReference>
<evidence type="ECO:0000256" key="9">
    <source>
        <dbReference type="RuleBase" id="RU365028"/>
    </source>
</evidence>
<feature type="transmembrane region" description="Helical" evidence="9">
    <location>
        <begin position="60"/>
        <end position="82"/>
    </location>
</feature>
<feature type="transmembrane region" description="Helical" evidence="9">
    <location>
        <begin position="251"/>
        <end position="270"/>
    </location>
</feature>
<name>B8HLX6_CYAP4</name>
<evidence type="ECO:0000256" key="3">
    <source>
        <dbReference type="ARBA" id="ARBA00022568"/>
    </source>
</evidence>